<dbReference type="Proteomes" id="UP000269412">
    <property type="component" value="Unassembled WGS sequence"/>
</dbReference>
<name>A0A495EBN6_9FLAO</name>
<dbReference type="OrthoDB" id="8443654at2"/>
<organism evidence="1 2">
    <name type="scientific">Maribacter vaceletii</name>
    <dbReference type="NCBI Taxonomy" id="1206816"/>
    <lineage>
        <taxon>Bacteria</taxon>
        <taxon>Pseudomonadati</taxon>
        <taxon>Bacteroidota</taxon>
        <taxon>Flavobacteriia</taxon>
        <taxon>Flavobacteriales</taxon>
        <taxon>Flavobacteriaceae</taxon>
        <taxon>Maribacter</taxon>
    </lineage>
</organism>
<proteinExistence type="predicted"/>
<comment type="caution">
    <text evidence="1">The sequence shown here is derived from an EMBL/GenBank/DDBJ whole genome shotgun (WGS) entry which is preliminary data.</text>
</comment>
<protein>
    <submittedName>
        <fullName evidence="1">Uncharacterized protein</fullName>
    </submittedName>
</protein>
<sequence>MNTEKLSDIYLFEKHQKSVIKRWSKSLKYGYFKRAWGGHANDGDEFGIWLKYYNRAELFEILNAFGIELKRMPKNYSKSISSKLYSSAKSKKLKSEIKDYPEYEQPLHIKVNSVPCFMWIENEIISITFSGAKDGNRYEAGENDFGNCLKIEQIITDKKLSKYVNTDYEKWVTHISKKNYPELFE</sequence>
<evidence type="ECO:0000313" key="1">
    <source>
        <dbReference type="EMBL" id="RKR13963.1"/>
    </source>
</evidence>
<dbReference type="EMBL" id="RBIQ01000007">
    <property type="protein sequence ID" value="RKR13963.1"/>
    <property type="molecule type" value="Genomic_DNA"/>
</dbReference>
<gene>
    <name evidence="1" type="ORF">CLV91_0032</name>
</gene>
<accession>A0A495EBN6</accession>
<dbReference type="AlphaFoldDB" id="A0A495EBN6"/>
<reference evidence="1 2" key="1">
    <citation type="submission" date="2018-10" db="EMBL/GenBank/DDBJ databases">
        <title>Genomic Encyclopedia of Archaeal and Bacterial Type Strains, Phase II (KMG-II): from individual species to whole genera.</title>
        <authorList>
            <person name="Goeker M."/>
        </authorList>
    </citation>
    <scope>NUCLEOTIDE SEQUENCE [LARGE SCALE GENOMIC DNA]</scope>
    <source>
        <strain evidence="1 2">DSM 25230</strain>
    </source>
</reference>
<dbReference type="RefSeq" id="WP_121062777.1">
    <property type="nucleotide sequence ID" value="NZ_RBIQ01000007.1"/>
</dbReference>
<keyword evidence="2" id="KW-1185">Reference proteome</keyword>
<evidence type="ECO:0000313" key="2">
    <source>
        <dbReference type="Proteomes" id="UP000269412"/>
    </source>
</evidence>